<dbReference type="STRING" id="1642647.PSM36_0545"/>
<dbReference type="AlphaFoldDB" id="A0A1R3T5Z8"/>
<organism evidence="1 2">
    <name type="scientific">Proteiniphilum saccharofermentans</name>
    <dbReference type="NCBI Taxonomy" id="1642647"/>
    <lineage>
        <taxon>Bacteria</taxon>
        <taxon>Pseudomonadati</taxon>
        <taxon>Bacteroidota</taxon>
        <taxon>Bacteroidia</taxon>
        <taxon>Bacteroidales</taxon>
        <taxon>Dysgonomonadaceae</taxon>
        <taxon>Proteiniphilum</taxon>
    </lineage>
</organism>
<name>A0A1R3T5Z8_9BACT</name>
<evidence type="ECO:0000313" key="2">
    <source>
        <dbReference type="Proteomes" id="UP000187464"/>
    </source>
</evidence>
<dbReference type="Proteomes" id="UP000187464">
    <property type="component" value="Chromosome I"/>
</dbReference>
<dbReference type="KEGG" id="psac:PSM36_0545"/>
<sequence length="115" mass="13203">MLFGDGENLAITIENKVDEAKGMLLDEINFDLEMFLHLNDEKTSEYLLGFDGFNTENIESLANAMAEIGFNAQYGSSRKYLEKALQLYRFCSLKDNTYSIEREINIMAINNELQK</sequence>
<keyword evidence="2" id="KW-1185">Reference proteome</keyword>
<evidence type="ECO:0000313" key="1">
    <source>
        <dbReference type="EMBL" id="SCD19375.1"/>
    </source>
</evidence>
<accession>A0A1R3T5Z8</accession>
<reference evidence="1 2" key="1">
    <citation type="submission" date="2016-08" db="EMBL/GenBank/DDBJ databases">
        <authorList>
            <person name="Seilhamer J.J."/>
        </authorList>
    </citation>
    <scope>NUCLEOTIDE SEQUENCE [LARGE SCALE GENOMIC DNA]</scope>
    <source>
        <strain evidence="1">M3/6</strain>
    </source>
</reference>
<gene>
    <name evidence="1" type="ORF">PSM36_0545</name>
</gene>
<proteinExistence type="predicted"/>
<protein>
    <submittedName>
        <fullName evidence="1">Uncharacterized protein</fullName>
    </submittedName>
</protein>
<dbReference type="EMBL" id="LT605205">
    <property type="protein sequence ID" value="SCD19375.1"/>
    <property type="molecule type" value="Genomic_DNA"/>
</dbReference>